<evidence type="ECO:0000313" key="2">
    <source>
        <dbReference type="EMBL" id="KUK62258.1"/>
    </source>
</evidence>
<reference evidence="3" key="1">
    <citation type="journal article" date="2015" name="MBio">
        <title>Genome-Resolved Metagenomic Analysis Reveals Roles for Candidate Phyla and Other Microbial Community Members in Biogeochemical Transformations in Oil Reservoirs.</title>
        <authorList>
            <person name="Hu P."/>
            <person name="Tom L."/>
            <person name="Singh A."/>
            <person name="Thomas B.C."/>
            <person name="Baker B.J."/>
            <person name="Piceno Y.M."/>
            <person name="Andersen G.L."/>
            <person name="Banfield J.F."/>
        </authorList>
    </citation>
    <scope>NUCLEOTIDE SEQUENCE [LARGE SCALE GENOMIC DNA]</scope>
</reference>
<proteinExistence type="predicted"/>
<dbReference type="EMBL" id="LGGD01000073">
    <property type="protein sequence ID" value="KUK62258.1"/>
    <property type="molecule type" value="Genomic_DNA"/>
</dbReference>
<dbReference type="AlphaFoldDB" id="A0A101GPJ7"/>
<accession>A0A101GPJ7</accession>
<dbReference type="Proteomes" id="UP000054323">
    <property type="component" value="Unassembled WGS sequence"/>
</dbReference>
<organism evidence="2 3">
    <name type="scientific">Methanoculleus marisnigri</name>
    <dbReference type="NCBI Taxonomy" id="2198"/>
    <lineage>
        <taxon>Archaea</taxon>
        <taxon>Methanobacteriati</taxon>
        <taxon>Methanobacteriota</taxon>
        <taxon>Stenosarchaea group</taxon>
        <taxon>Methanomicrobia</taxon>
        <taxon>Methanomicrobiales</taxon>
        <taxon>Methanomicrobiaceae</taxon>
        <taxon>Methanoculleus</taxon>
    </lineage>
</organism>
<evidence type="ECO:0000256" key="1">
    <source>
        <dbReference type="SAM" id="MobiDB-lite"/>
    </source>
</evidence>
<name>A0A101GPJ7_9EURY</name>
<evidence type="ECO:0000313" key="3">
    <source>
        <dbReference type="Proteomes" id="UP000054323"/>
    </source>
</evidence>
<sequence length="122" mass="13281">MSEGSEPVTFTCYRVTPGESEGALEEGMNTYSVVVLLPGGEVKHQVVWARAPEDIGDAIRVPSGSRVIMTEMKSTLVWDSEEVGAEETAPPSRPTRCRRPGGRTRSSVPRGSPARGLARRRR</sequence>
<protein>
    <submittedName>
        <fullName evidence="2">Uncharacterized protein</fullName>
    </submittedName>
</protein>
<comment type="caution">
    <text evidence="2">The sequence shown here is derived from an EMBL/GenBank/DDBJ whole genome shotgun (WGS) entry which is preliminary data.</text>
</comment>
<gene>
    <name evidence="2" type="ORF">XD82_0749</name>
</gene>
<feature type="region of interest" description="Disordered" evidence="1">
    <location>
        <begin position="79"/>
        <end position="122"/>
    </location>
</feature>